<dbReference type="AlphaFoldDB" id="A0AA37SR10"/>
<reference evidence="1" key="1">
    <citation type="journal article" date="2014" name="Int. J. Syst. Evol. Microbiol.">
        <title>Complete genome sequence of Corynebacterium casei LMG S-19264T (=DSM 44701T), isolated from a smear-ripened cheese.</title>
        <authorList>
            <consortium name="US DOE Joint Genome Institute (JGI-PGF)"/>
            <person name="Walter F."/>
            <person name="Albersmeier A."/>
            <person name="Kalinowski J."/>
            <person name="Ruckert C."/>
        </authorList>
    </citation>
    <scope>NUCLEOTIDE SEQUENCE</scope>
    <source>
        <strain evidence="1">NBRC 108769</strain>
    </source>
</reference>
<dbReference type="RefSeq" id="WP_235293765.1">
    <property type="nucleotide sequence ID" value="NZ_BSOH01000020.1"/>
</dbReference>
<gene>
    <name evidence="1" type="ORF">GCM10007940_30160</name>
</gene>
<reference evidence="1" key="2">
    <citation type="submission" date="2023-01" db="EMBL/GenBank/DDBJ databases">
        <title>Draft genome sequence of Portibacter lacus strain NBRC 108769.</title>
        <authorList>
            <person name="Sun Q."/>
            <person name="Mori K."/>
        </authorList>
    </citation>
    <scope>NUCLEOTIDE SEQUENCE</scope>
    <source>
        <strain evidence="1">NBRC 108769</strain>
    </source>
</reference>
<evidence type="ECO:0000313" key="1">
    <source>
        <dbReference type="EMBL" id="GLR18400.1"/>
    </source>
</evidence>
<comment type="caution">
    <text evidence="1">The sequence shown here is derived from an EMBL/GenBank/DDBJ whole genome shotgun (WGS) entry which is preliminary data.</text>
</comment>
<evidence type="ECO:0000313" key="2">
    <source>
        <dbReference type="Proteomes" id="UP001156666"/>
    </source>
</evidence>
<name>A0AA37SR10_9BACT</name>
<sequence>MHITFEELRRIKHKLPTGSINKIAQKLDVEEQTVRNYFGAKKYRDGNIVGKHIQPGPDGGFVLLEDTKILDIAKSMIQPGQS</sequence>
<evidence type="ECO:0008006" key="3">
    <source>
        <dbReference type="Google" id="ProtNLM"/>
    </source>
</evidence>
<protein>
    <recommendedName>
        <fullName evidence="3">DNA-binding protein</fullName>
    </recommendedName>
</protein>
<keyword evidence="2" id="KW-1185">Reference proteome</keyword>
<dbReference type="EMBL" id="BSOH01000020">
    <property type="protein sequence ID" value="GLR18400.1"/>
    <property type="molecule type" value="Genomic_DNA"/>
</dbReference>
<dbReference type="Proteomes" id="UP001156666">
    <property type="component" value="Unassembled WGS sequence"/>
</dbReference>
<proteinExistence type="predicted"/>
<accession>A0AA37SR10</accession>
<organism evidence="1 2">
    <name type="scientific">Portibacter lacus</name>
    <dbReference type="NCBI Taxonomy" id="1099794"/>
    <lineage>
        <taxon>Bacteria</taxon>
        <taxon>Pseudomonadati</taxon>
        <taxon>Bacteroidota</taxon>
        <taxon>Saprospiria</taxon>
        <taxon>Saprospirales</taxon>
        <taxon>Haliscomenobacteraceae</taxon>
        <taxon>Portibacter</taxon>
    </lineage>
</organism>